<evidence type="ECO:0000256" key="1">
    <source>
        <dbReference type="ARBA" id="ARBA00005350"/>
    </source>
</evidence>
<gene>
    <name evidence="3" type="ORF">JYU34_019707</name>
</gene>
<reference evidence="3 4" key="1">
    <citation type="submission" date="2021-06" db="EMBL/GenBank/DDBJ databases">
        <title>A haploid diamondback moth (Plutella xylostella L.) genome assembly resolves 31 chromosomes and identifies a diamide resistance mutation.</title>
        <authorList>
            <person name="Ward C.M."/>
            <person name="Perry K.D."/>
            <person name="Baker G."/>
            <person name="Powis K."/>
            <person name="Heckel D.G."/>
            <person name="Baxter S.W."/>
        </authorList>
    </citation>
    <scope>NUCLEOTIDE SEQUENCE [LARGE SCALE GENOMIC DNA]</scope>
    <source>
        <strain evidence="3 4">LV</strain>
        <tissue evidence="3">Single pupa</tissue>
    </source>
</reference>
<evidence type="ECO:0000256" key="2">
    <source>
        <dbReference type="RuleBase" id="RU363116"/>
    </source>
</evidence>
<keyword evidence="2" id="KW-0106">Calcium</keyword>
<dbReference type="Proteomes" id="UP000823941">
    <property type="component" value="Chromosome 27"/>
</dbReference>
<keyword evidence="2" id="KW-0449">Lipoprotein</keyword>
<dbReference type="EMBL" id="JAHIBW010000027">
    <property type="protein sequence ID" value="KAG7296851.1"/>
    <property type="molecule type" value="Genomic_DNA"/>
</dbReference>
<dbReference type="PANTHER" id="PTHR23248:SF9">
    <property type="entry name" value="PHOSPHOLIPID SCRAMBLASE"/>
    <property type="match status" value="1"/>
</dbReference>
<protein>
    <recommendedName>
        <fullName evidence="2">Phospholipid scramblase</fullName>
    </recommendedName>
</protein>
<name>A0ABQ7PVA1_PLUXY</name>
<dbReference type="SUPFAM" id="SSF54518">
    <property type="entry name" value="Tubby C-terminal domain-like"/>
    <property type="match status" value="1"/>
</dbReference>
<evidence type="ECO:0000313" key="3">
    <source>
        <dbReference type="EMBL" id="KAG7296851.1"/>
    </source>
</evidence>
<dbReference type="PANTHER" id="PTHR23248">
    <property type="entry name" value="PHOSPHOLIPID SCRAMBLASE-RELATED"/>
    <property type="match status" value="1"/>
</dbReference>
<comment type="caution">
    <text evidence="3">The sequence shown here is derived from an EMBL/GenBank/DDBJ whole genome shotgun (WGS) entry which is preliminary data.</text>
</comment>
<dbReference type="InterPro" id="IPR025659">
    <property type="entry name" value="Tubby-like_C"/>
</dbReference>
<organism evidence="3 4">
    <name type="scientific">Plutella xylostella</name>
    <name type="common">Diamondback moth</name>
    <name type="synonym">Plutella maculipennis</name>
    <dbReference type="NCBI Taxonomy" id="51655"/>
    <lineage>
        <taxon>Eukaryota</taxon>
        <taxon>Metazoa</taxon>
        <taxon>Ecdysozoa</taxon>
        <taxon>Arthropoda</taxon>
        <taxon>Hexapoda</taxon>
        <taxon>Insecta</taxon>
        <taxon>Pterygota</taxon>
        <taxon>Neoptera</taxon>
        <taxon>Endopterygota</taxon>
        <taxon>Lepidoptera</taxon>
        <taxon>Glossata</taxon>
        <taxon>Ditrysia</taxon>
        <taxon>Yponomeutoidea</taxon>
        <taxon>Plutellidae</taxon>
        <taxon>Plutella</taxon>
    </lineage>
</organism>
<sequence>MNIIGFRKPEQDEPAWMKCPSDNVEYPGLAYFCHLDQLTVTDQPDAVHAIITKDANCYTIFNSSGEKVFVAVQDKDTCQYQVKVFNNYGNEIIEVKRKVAVAIEQALIWAPSGTFVATVQRQISLFKTFAVKDGDRQTVFKVTAEGLSYVFNIIHDGEVIGVIKETARAEEDESDEKMFTVTFPKDMEVQLKAALLGTCLLLGYVKGW</sequence>
<comment type="cofactor">
    <cofactor evidence="2">
        <name>Ca(2+)</name>
        <dbReference type="ChEBI" id="CHEBI:29108"/>
    </cofactor>
</comment>
<dbReference type="InterPro" id="IPR005552">
    <property type="entry name" value="Scramblase"/>
</dbReference>
<keyword evidence="4" id="KW-1185">Reference proteome</keyword>
<evidence type="ECO:0000313" key="4">
    <source>
        <dbReference type="Proteomes" id="UP000823941"/>
    </source>
</evidence>
<comment type="function">
    <text evidence="2">May mediate accelerated ATP-independent bidirectional transbilayer migration of phospholipids upon binding calcium ions that results in a loss of phospholipid asymmetry in the plasma membrane.</text>
</comment>
<dbReference type="Pfam" id="PF03803">
    <property type="entry name" value="Scramblase"/>
    <property type="match status" value="1"/>
</dbReference>
<accession>A0ABQ7PVA1</accession>
<comment type="similarity">
    <text evidence="1 2">Belongs to the phospholipid scramblase family.</text>
</comment>
<keyword evidence="2" id="KW-0564">Palmitate</keyword>
<proteinExistence type="inferred from homology"/>